<gene>
    <name evidence="5" type="ORF">CVP05_09860</name>
</gene>
<accession>A0A2M8S0Z8</accession>
<dbReference type="EMBL" id="PHHA01000021">
    <property type="protein sequence ID" value="PJG84831.1"/>
    <property type="molecule type" value="Genomic_DNA"/>
</dbReference>
<comment type="caution">
    <text evidence="5">The sequence shown here is derived from an EMBL/GenBank/DDBJ whole genome shotgun (WGS) entry which is preliminary data.</text>
</comment>
<evidence type="ECO:0000256" key="2">
    <source>
        <dbReference type="ARBA" id="ARBA00023125"/>
    </source>
</evidence>
<keyword evidence="1" id="KW-0805">Transcription regulation</keyword>
<name>A0A2M8S0Z8_9PAST</name>
<feature type="domain" description="HTH cro/C1-type" evidence="4">
    <location>
        <begin position="18"/>
        <end position="72"/>
    </location>
</feature>
<keyword evidence="2" id="KW-0238">DNA-binding</keyword>
<evidence type="ECO:0000256" key="3">
    <source>
        <dbReference type="ARBA" id="ARBA00023163"/>
    </source>
</evidence>
<dbReference type="Gene3D" id="1.10.260.40">
    <property type="entry name" value="lambda repressor-like DNA-binding domains"/>
    <property type="match status" value="1"/>
</dbReference>
<keyword evidence="3" id="KW-0804">Transcription</keyword>
<dbReference type="Pfam" id="PF01381">
    <property type="entry name" value="HTH_3"/>
    <property type="match status" value="1"/>
</dbReference>
<reference evidence="5 6" key="1">
    <citation type="submission" date="2017-11" db="EMBL/GenBank/DDBJ databases">
        <title>Reclassification of Bisgaard taxon 7 as Conservatibacter flavescens gen. nov., sp. nov.</title>
        <authorList>
            <person name="Christensen H."/>
        </authorList>
    </citation>
    <scope>NUCLEOTIDE SEQUENCE [LARGE SCALE GENOMIC DNA]</scope>
    <source>
        <strain evidence="5 6">7_4</strain>
    </source>
</reference>
<dbReference type="InterPro" id="IPR001387">
    <property type="entry name" value="Cro/C1-type_HTH"/>
</dbReference>
<dbReference type="Proteomes" id="UP000229329">
    <property type="component" value="Unassembled WGS sequence"/>
</dbReference>
<evidence type="ECO:0000256" key="1">
    <source>
        <dbReference type="ARBA" id="ARBA00023015"/>
    </source>
</evidence>
<dbReference type="InterPro" id="IPR010982">
    <property type="entry name" value="Lambda_DNA-bd_dom_sf"/>
</dbReference>
<organism evidence="5 6">
    <name type="scientific">Conservatibacter flavescens</name>
    <dbReference type="NCBI Taxonomy" id="28161"/>
    <lineage>
        <taxon>Bacteria</taxon>
        <taxon>Pseudomonadati</taxon>
        <taxon>Pseudomonadota</taxon>
        <taxon>Gammaproteobacteria</taxon>
        <taxon>Pasteurellales</taxon>
        <taxon>Pasteurellaceae</taxon>
        <taxon>Conservatibacter</taxon>
    </lineage>
</organism>
<dbReference type="PROSITE" id="PS50943">
    <property type="entry name" value="HTH_CROC1"/>
    <property type="match status" value="1"/>
</dbReference>
<dbReference type="AlphaFoldDB" id="A0A2M8S0Z8"/>
<dbReference type="SMART" id="SM00530">
    <property type="entry name" value="HTH_XRE"/>
    <property type="match status" value="1"/>
</dbReference>
<proteinExistence type="predicted"/>
<dbReference type="PANTHER" id="PTHR40661">
    <property type="match status" value="1"/>
</dbReference>
<evidence type="ECO:0000313" key="5">
    <source>
        <dbReference type="EMBL" id="PJG84831.1"/>
    </source>
</evidence>
<evidence type="ECO:0000259" key="4">
    <source>
        <dbReference type="PROSITE" id="PS50943"/>
    </source>
</evidence>
<dbReference type="CDD" id="cd00093">
    <property type="entry name" value="HTH_XRE"/>
    <property type="match status" value="1"/>
</dbReference>
<sequence>MSSFCQYRSVQVNINQRLKEAINSQNMTIKAFSELVDIPYRSLQNYLREERDPNVDALSKICGKANVNLNWLLTGKGDMFVSKIENAALTSYEVDLIENFRKCDDKSQAAIMSALAILSKE</sequence>
<keyword evidence="6" id="KW-1185">Reference proteome</keyword>
<dbReference type="PANTHER" id="PTHR40661:SF3">
    <property type="entry name" value="FELS-1 PROPHAGE TRANSCRIPTIONAL REGULATOR"/>
    <property type="match status" value="1"/>
</dbReference>
<evidence type="ECO:0000313" key="6">
    <source>
        <dbReference type="Proteomes" id="UP000229329"/>
    </source>
</evidence>
<protein>
    <submittedName>
        <fullName evidence="5">XRE family transcriptional regulator</fullName>
    </submittedName>
</protein>
<dbReference type="SUPFAM" id="SSF47413">
    <property type="entry name" value="lambda repressor-like DNA-binding domains"/>
    <property type="match status" value="1"/>
</dbReference>
<dbReference type="GO" id="GO:0003677">
    <property type="term" value="F:DNA binding"/>
    <property type="evidence" value="ECO:0007669"/>
    <property type="project" value="UniProtKB-KW"/>
</dbReference>